<dbReference type="InterPro" id="IPR013785">
    <property type="entry name" value="Aldolase_TIM"/>
</dbReference>
<dbReference type="InterPro" id="IPR011060">
    <property type="entry name" value="RibuloseP-bd_barrel"/>
</dbReference>
<evidence type="ECO:0000256" key="5">
    <source>
        <dbReference type="ARBA" id="ARBA00023239"/>
    </source>
</evidence>
<dbReference type="InterPro" id="IPR014732">
    <property type="entry name" value="OMPdecase"/>
</dbReference>
<dbReference type="NCBIfam" id="TIGR01740">
    <property type="entry name" value="pyrF"/>
    <property type="match status" value="1"/>
</dbReference>
<dbReference type="HAMAP" id="MF_01200_B">
    <property type="entry name" value="OMPdecase_type1_B"/>
    <property type="match status" value="1"/>
</dbReference>
<dbReference type="PANTHER" id="PTHR32119:SF2">
    <property type="entry name" value="OROTIDINE 5'-PHOSPHATE DECARBOXYLASE"/>
    <property type="match status" value="1"/>
</dbReference>
<dbReference type="UniPathway" id="UPA00070">
    <property type="reaction ID" value="UER00120"/>
</dbReference>
<reference evidence="12 13" key="1">
    <citation type="submission" date="2016-12" db="EMBL/GenBank/DDBJ databases">
        <authorList>
            <person name="Song W.-J."/>
            <person name="Kurnit D.M."/>
        </authorList>
    </citation>
    <scope>NUCLEOTIDE SEQUENCE [LARGE SCALE GENOMIC DNA]</scope>
    <source>
        <strain evidence="12 13">DSM 19599</strain>
    </source>
</reference>
<evidence type="ECO:0000256" key="6">
    <source>
        <dbReference type="ARBA" id="ARBA00049157"/>
    </source>
</evidence>
<feature type="active site" description="For OMPdecase activity" evidence="8">
    <location>
        <position position="75"/>
    </location>
</feature>
<evidence type="ECO:0000256" key="7">
    <source>
        <dbReference type="HAMAP-Rule" id="MF_01200"/>
    </source>
</evidence>
<feature type="binding site" evidence="7 9">
    <location>
        <position position="42"/>
    </location>
    <ligand>
        <name>substrate</name>
    </ligand>
</feature>
<feature type="active site" description="For OMPdecase activity" evidence="8">
    <location>
        <position position="72"/>
    </location>
</feature>
<comment type="subunit">
    <text evidence="7">Homodimer.</text>
</comment>
<dbReference type="SUPFAM" id="SSF51366">
    <property type="entry name" value="Ribulose-phoshate binding barrel"/>
    <property type="match status" value="1"/>
</dbReference>
<dbReference type="PROSITE" id="PS00156">
    <property type="entry name" value="OMPDECASE"/>
    <property type="match status" value="1"/>
</dbReference>
<evidence type="ECO:0000313" key="13">
    <source>
        <dbReference type="Proteomes" id="UP000186406"/>
    </source>
</evidence>
<dbReference type="Gene3D" id="3.20.20.70">
    <property type="entry name" value="Aldolase class I"/>
    <property type="match status" value="1"/>
</dbReference>
<feature type="domain" description="Orotidine 5'-phosphate decarboxylase" evidence="11">
    <location>
        <begin position="14"/>
        <end position="231"/>
    </location>
</feature>
<evidence type="ECO:0000256" key="4">
    <source>
        <dbReference type="ARBA" id="ARBA00022975"/>
    </source>
</evidence>
<evidence type="ECO:0000256" key="10">
    <source>
        <dbReference type="RuleBase" id="RU000512"/>
    </source>
</evidence>
<evidence type="ECO:0000259" key="11">
    <source>
        <dbReference type="SMART" id="SM00934"/>
    </source>
</evidence>
<dbReference type="GO" id="GO:0006207">
    <property type="term" value="P:'de novo' pyrimidine nucleobase biosynthetic process"/>
    <property type="evidence" value="ECO:0007669"/>
    <property type="project" value="InterPro"/>
</dbReference>
<feature type="active site" description="Proton donor" evidence="7">
    <location>
        <position position="72"/>
    </location>
</feature>
<evidence type="ECO:0000256" key="2">
    <source>
        <dbReference type="ARBA" id="ARBA00004861"/>
    </source>
</evidence>
<dbReference type="OrthoDB" id="9806203at2"/>
<dbReference type="Proteomes" id="UP000186406">
    <property type="component" value="Unassembled WGS sequence"/>
</dbReference>
<dbReference type="AlphaFoldDB" id="A0A1M7ZGR4"/>
<sequence length="240" mass="24446">MPEARWHPKTARDRLILAVDTPNVAEARAVIADTRGAVGVYKIGLELIYAPGGLELAGELVRTGERVFLDAKLLDIDNTVAGAVRSAVALGADLLTLHAYPKAMAAAVAARGEARTALLAVTVLTSLDDEDLAAAGYRGTVAERVAERAAQAKAAGIDGIVCSPKEVAAVRAVVGPDMLLVTPGVRPAGAAVGDQKRVATPGEAIRDGADMLVVGRPIVGAPDRRAAADAVVAEIAAALG</sequence>
<feature type="binding site" evidence="7 9">
    <location>
        <position position="125"/>
    </location>
    <ligand>
        <name>substrate</name>
    </ligand>
</feature>
<evidence type="ECO:0000256" key="3">
    <source>
        <dbReference type="ARBA" id="ARBA00022793"/>
    </source>
</evidence>
<dbReference type="SMART" id="SM00934">
    <property type="entry name" value="OMPdecase"/>
    <property type="match status" value="1"/>
</dbReference>
<feature type="binding site" evidence="7">
    <location>
        <begin position="70"/>
        <end position="79"/>
    </location>
    <ligand>
        <name>substrate</name>
    </ligand>
</feature>
<dbReference type="InterPro" id="IPR047596">
    <property type="entry name" value="OMPdecase_bac"/>
</dbReference>
<feature type="active site" description="For OMPdecase activity" evidence="8">
    <location>
        <position position="70"/>
    </location>
</feature>
<accession>A0A1M7ZGR4</accession>
<feature type="binding site" evidence="7 9">
    <location>
        <position position="20"/>
    </location>
    <ligand>
        <name>substrate</name>
    </ligand>
</feature>
<feature type="binding site" evidence="7 9">
    <location>
        <position position="216"/>
    </location>
    <ligand>
        <name>substrate</name>
    </ligand>
</feature>
<comment type="similarity">
    <text evidence="7">Belongs to the OMP decarboxylase family. Type 1 subfamily.</text>
</comment>
<dbReference type="STRING" id="1123029.SAMN02745172_01564"/>
<dbReference type="GO" id="GO:0005829">
    <property type="term" value="C:cytosol"/>
    <property type="evidence" value="ECO:0007669"/>
    <property type="project" value="TreeGrafter"/>
</dbReference>
<dbReference type="Pfam" id="PF00215">
    <property type="entry name" value="OMPdecase"/>
    <property type="match status" value="1"/>
</dbReference>
<keyword evidence="4 7" id="KW-0665">Pyrimidine biosynthesis</keyword>
<dbReference type="EMBL" id="FRXO01000003">
    <property type="protein sequence ID" value="SHO64095.1"/>
    <property type="molecule type" value="Genomic_DNA"/>
</dbReference>
<keyword evidence="5 7" id="KW-0456">Lyase</keyword>
<dbReference type="InterPro" id="IPR001754">
    <property type="entry name" value="OMPdeCOase_dom"/>
</dbReference>
<evidence type="ECO:0000256" key="1">
    <source>
        <dbReference type="ARBA" id="ARBA00002356"/>
    </source>
</evidence>
<feature type="binding site" evidence="7 9">
    <location>
        <position position="215"/>
    </location>
    <ligand>
        <name>substrate</name>
    </ligand>
</feature>
<dbReference type="PANTHER" id="PTHR32119">
    <property type="entry name" value="OROTIDINE 5'-PHOSPHATE DECARBOXYLASE"/>
    <property type="match status" value="1"/>
</dbReference>
<dbReference type="GO" id="GO:0004590">
    <property type="term" value="F:orotidine-5'-phosphate decarboxylase activity"/>
    <property type="evidence" value="ECO:0007669"/>
    <property type="project" value="UniProtKB-UniRule"/>
</dbReference>
<dbReference type="GO" id="GO:0044205">
    <property type="term" value="P:'de novo' UMP biosynthetic process"/>
    <property type="evidence" value="ECO:0007669"/>
    <property type="project" value="UniProtKB-UniRule"/>
</dbReference>
<organism evidence="12 13">
    <name type="scientific">Pseudoxanthobacter soli DSM 19599</name>
    <dbReference type="NCBI Taxonomy" id="1123029"/>
    <lineage>
        <taxon>Bacteria</taxon>
        <taxon>Pseudomonadati</taxon>
        <taxon>Pseudomonadota</taxon>
        <taxon>Alphaproteobacteria</taxon>
        <taxon>Hyphomicrobiales</taxon>
        <taxon>Segnochrobactraceae</taxon>
        <taxon>Pseudoxanthobacter</taxon>
    </lineage>
</organism>
<feature type="binding site" evidence="7 9">
    <location>
        <position position="195"/>
    </location>
    <ligand>
        <name>substrate</name>
    </ligand>
</feature>
<evidence type="ECO:0000256" key="9">
    <source>
        <dbReference type="PIRSR" id="PIRSR614732-2"/>
    </source>
</evidence>
<evidence type="ECO:0000256" key="8">
    <source>
        <dbReference type="PIRSR" id="PIRSR614732-1"/>
    </source>
</evidence>
<name>A0A1M7ZGR4_9HYPH</name>
<comment type="pathway">
    <text evidence="2 7 10">Pyrimidine metabolism; UMP biosynthesis via de novo pathway; UMP from orotate: step 2/2.</text>
</comment>
<feature type="binding site" evidence="7 9">
    <location>
        <position position="186"/>
    </location>
    <ligand>
        <name>substrate</name>
    </ligand>
</feature>
<keyword evidence="13" id="KW-1185">Reference proteome</keyword>
<comment type="catalytic activity">
    <reaction evidence="6 7 10">
        <text>orotidine 5'-phosphate + H(+) = UMP + CO2</text>
        <dbReference type="Rhea" id="RHEA:11596"/>
        <dbReference type="ChEBI" id="CHEBI:15378"/>
        <dbReference type="ChEBI" id="CHEBI:16526"/>
        <dbReference type="ChEBI" id="CHEBI:57538"/>
        <dbReference type="ChEBI" id="CHEBI:57865"/>
        <dbReference type="EC" id="4.1.1.23"/>
    </reaction>
</comment>
<dbReference type="CDD" id="cd04725">
    <property type="entry name" value="OMP_decarboxylase_like"/>
    <property type="match status" value="1"/>
</dbReference>
<dbReference type="RefSeq" id="WP_073627356.1">
    <property type="nucleotide sequence ID" value="NZ_FRXO01000003.1"/>
</dbReference>
<dbReference type="InterPro" id="IPR018089">
    <property type="entry name" value="OMPdecase_AS"/>
</dbReference>
<comment type="function">
    <text evidence="1 7">Catalyzes the decarboxylation of orotidine 5'-monophosphate (OMP) to uridine 5'-monophosphate (UMP).</text>
</comment>
<gene>
    <name evidence="7" type="primary">pyrF</name>
    <name evidence="12" type="ORF">SAMN02745172_01564</name>
</gene>
<proteinExistence type="inferred from homology"/>
<evidence type="ECO:0000313" key="12">
    <source>
        <dbReference type="EMBL" id="SHO64095.1"/>
    </source>
</evidence>
<dbReference type="EC" id="4.1.1.23" evidence="7"/>
<keyword evidence="3 7" id="KW-0210">Decarboxylase</keyword>
<dbReference type="NCBIfam" id="NF001273">
    <property type="entry name" value="PRK00230.1"/>
    <property type="match status" value="1"/>
</dbReference>
<protein>
    <recommendedName>
        <fullName evidence="7">Orotidine 5'-phosphate decarboxylase</fullName>
        <ecNumber evidence="7">4.1.1.23</ecNumber>
    </recommendedName>
    <alternativeName>
        <fullName evidence="7">OMP decarboxylase</fullName>
        <shortName evidence="7">OMPDCase</shortName>
        <shortName evidence="7">OMPdecase</shortName>
    </alternativeName>
</protein>